<reference evidence="1 2" key="1">
    <citation type="submission" date="2018-04" db="EMBL/GenBank/DDBJ databases">
        <title>Genomic Encyclopedia of Archaeal and Bacterial Type Strains, Phase II (KMG-II): from individual species to whole genera.</title>
        <authorList>
            <person name="Goeker M."/>
        </authorList>
    </citation>
    <scope>NUCLEOTIDE SEQUENCE [LARGE SCALE GENOMIC DNA]</scope>
    <source>
        <strain evidence="1 2">DSM 12244</strain>
    </source>
</reference>
<dbReference type="Proteomes" id="UP000244092">
    <property type="component" value="Unassembled WGS sequence"/>
</dbReference>
<evidence type="ECO:0000313" key="1">
    <source>
        <dbReference type="EMBL" id="PTX73710.1"/>
    </source>
</evidence>
<name>A0A2T6CDX7_9RHOB</name>
<evidence type="ECO:0000313" key="2">
    <source>
        <dbReference type="Proteomes" id="UP000244092"/>
    </source>
</evidence>
<accession>A0A2T6CDX7</accession>
<dbReference type="RefSeq" id="WP_025049606.1">
    <property type="nucleotide sequence ID" value="NZ_QBKU01000006.1"/>
</dbReference>
<protein>
    <submittedName>
        <fullName evidence="1">Uncharacterized protein</fullName>
    </submittedName>
</protein>
<proteinExistence type="predicted"/>
<dbReference type="AlphaFoldDB" id="A0A2T6CDX7"/>
<dbReference type="EMBL" id="QBKU01000006">
    <property type="protein sequence ID" value="PTX73710.1"/>
    <property type="molecule type" value="Genomic_DNA"/>
</dbReference>
<comment type="caution">
    <text evidence="1">The sequence shown here is derived from an EMBL/GenBank/DDBJ whole genome shotgun (WGS) entry which is preliminary data.</text>
</comment>
<gene>
    <name evidence="1" type="ORF">C8N31_106174</name>
</gene>
<dbReference type="OrthoDB" id="7876751at2"/>
<sequence length="213" mass="24495">MTDYSKAFASLLVIAKEYQRSLEKQEKFPRVMKLYLYNWLTSREYINLTDFSISGETRTCYVVDELHANHLVSLSRSDPDAFDICVEICTTNILNAAEMPCPFRLFANKVLNAEWIRPSPRNRPKSEDFIFDLVLFELLTVAITVHGLPMTRNDVSPAHSACDVVSEVLAELDIQISVAQLKDLCVSPKKANRRERMRRYNETFYGSVQFLNA</sequence>
<organism evidence="1 2">
    <name type="scientific">Sulfitobacter mediterraneus</name>
    <dbReference type="NCBI Taxonomy" id="83219"/>
    <lineage>
        <taxon>Bacteria</taxon>
        <taxon>Pseudomonadati</taxon>
        <taxon>Pseudomonadota</taxon>
        <taxon>Alphaproteobacteria</taxon>
        <taxon>Rhodobacterales</taxon>
        <taxon>Roseobacteraceae</taxon>
        <taxon>Sulfitobacter</taxon>
    </lineage>
</organism>